<dbReference type="KEGG" id="caa:Caka_2262"/>
<feature type="chain" id="PRO_5003070870" evidence="1">
    <location>
        <begin position="19"/>
        <end position="245"/>
    </location>
</feature>
<dbReference type="RefSeq" id="WP_013044001.1">
    <property type="nucleotide sequence ID" value="NC_014008.1"/>
</dbReference>
<proteinExistence type="predicted"/>
<dbReference type="Proteomes" id="UP000000925">
    <property type="component" value="Chromosome"/>
</dbReference>
<dbReference type="HOGENOM" id="CLU_1132101_0_0_0"/>
<feature type="signal peptide" evidence="1">
    <location>
        <begin position="1"/>
        <end position="18"/>
    </location>
</feature>
<evidence type="ECO:0000256" key="1">
    <source>
        <dbReference type="SAM" id="SignalP"/>
    </source>
</evidence>
<sequence>MKLKLLSLLFVTVFPLYAGLTEEDAIYMPFKAELVRDYQPDGTDVILTAGKQFIVVRPDGDGVWADFSRRGAYVLPLDVTNLPLLIEQRKHAFGAQLPPSRQLFFFTNRVTKAGDWEVMLGSEQYAQFDRWILLYGNASSRDTVRAVELASQFMDALSIAERKRTALVYMDTAGDNRKVLEMAKSSQPSIMSMPWYLSKGYAKTFKHLNDTSELPALIELSRSGAVLRADYGLVAVEKAFSADSQ</sequence>
<reference evidence="2 3" key="1">
    <citation type="journal article" date="2010" name="Stand. Genomic Sci.">
        <title>Complete genome sequence of Coraliomargarita akajimensis type strain (04OKA010-24).</title>
        <authorList>
            <person name="Mavromatis K."/>
            <person name="Abt B."/>
            <person name="Brambilla E."/>
            <person name="Lapidus A."/>
            <person name="Copeland A."/>
            <person name="Deshpande S."/>
            <person name="Nolan M."/>
            <person name="Lucas S."/>
            <person name="Tice H."/>
            <person name="Cheng J.F."/>
            <person name="Han C."/>
            <person name="Detter J.C."/>
            <person name="Woyke T."/>
            <person name="Goodwin L."/>
            <person name="Pitluck S."/>
            <person name="Held B."/>
            <person name="Brettin T."/>
            <person name="Tapia R."/>
            <person name="Ivanova N."/>
            <person name="Mikhailova N."/>
            <person name="Pati A."/>
            <person name="Liolios K."/>
            <person name="Chen A."/>
            <person name="Palaniappan K."/>
            <person name="Land M."/>
            <person name="Hauser L."/>
            <person name="Chang Y.J."/>
            <person name="Jeffries C.D."/>
            <person name="Rohde M."/>
            <person name="Goker M."/>
            <person name="Bristow J."/>
            <person name="Eisen J.A."/>
            <person name="Markowitz V."/>
            <person name="Hugenholtz P."/>
            <person name="Klenk H.P."/>
            <person name="Kyrpides N.C."/>
        </authorList>
    </citation>
    <scope>NUCLEOTIDE SEQUENCE [LARGE SCALE GENOMIC DNA]</scope>
    <source>
        <strain evidence="3">DSM 45221 / IAM 15411 / JCM 23193 / KCTC 12865</strain>
    </source>
</reference>
<dbReference type="AlphaFoldDB" id="D5EMN9"/>
<gene>
    <name evidence="2" type="ordered locus">Caka_2262</name>
</gene>
<keyword evidence="1" id="KW-0732">Signal</keyword>
<dbReference type="EMBL" id="CP001998">
    <property type="protein sequence ID" value="ADE55279.1"/>
    <property type="molecule type" value="Genomic_DNA"/>
</dbReference>
<protein>
    <submittedName>
        <fullName evidence="2">Uncharacterized protein</fullName>
    </submittedName>
</protein>
<name>D5EMN9_CORAD</name>
<evidence type="ECO:0000313" key="3">
    <source>
        <dbReference type="Proteomes" id="UP000000925"/>
    </source>
</evidence>
<keyword evidence="3" id="KW-1185">Reference proteome</keyword>
<accession>D5EMN9</accession>
<evidence type="ECO:0000313" key="2">
    <source>
        <dbReference type="EMBL" id="ADE55279.1"/>
    </source>
</evidence>
<dbReference type="STRING" id="583355.Caka_2262"/>
<organism evidence="2 3">
    <name type="scientific">Coraliomargarita akajimensis (strain DSM 45221 / IAM 15411 / JCM 23193 / KCTC 12865 / 04OKA010-24)</name>
    <dbReference type="NCBI Taxonomy" id="583355"/>
    <lineage>
        <taxon>Bacteria</taxon>
        <taxon>Pseudomonadati</taxon>
        <taxon>Verrucomicrobiota</taxon>
        <taxon>Opitutia</taxon>
        <taxon>Puniceicoccales</taxon>
        <taxon>Coraliomargaritaceae</taxon>
        <taxon>Coraliomargarita</taxon>
    </lineage>
</organism>